<evidence type="ECO:0000259" key="2">
    <source>
        <dbReference type="Pfam" id="PF01970"/>
    </source>
</evidence>
<keyword evidence="1" id="KW-0472">Membrane</keyword>
<dbReference type="Pfam" id="PF01970">
    <property type="entry name" value="TctA"/>
    <property type="match status" value="1"/>
</dbReference>
<feature type="transmembrane region" description="Helical" evidence="1">
    <location>
        <begin position="473"/>
        <end position="493"/>
    </location>
</feature>
<organism evidence="3 4">
    <name type="scientific">Nesterenkonia xinjiangensis</name>
    <dbReference type="NCBI Taxonomy" id="225327"/>
    <lineage>
        <taxon>Bacteria</taxon>
        <taxon>Bacillati</taxon>
        <taxon>Actinomycetota</taxon>
        <taxon>Actinomycetes</taxon>
        <taxon>Micrococcales</taxon>
        <taxon>Micrococcaceae</taxon>
        <taxon>Nesterenkonia</taxon>
    </lineage>
</organism>
<dbReference type="Proteomes" id="UP000535437">
    <property type="component" value="Unassembled WGS sequence"/>
</dbReference>
<keyword evidence="1" id="KW-1133">Transmembrane helix</keyword>
<proteinExistence type="predicted"/>
<feature type="transmembrane region" description="Helical" evidence="1">
    <location>
        <begin position="170"/>
        <end position="188"/>
    </location>
</feature>
<feature type="transmembrane region" description="Helical" evidence="1">
    <location>
        <begin position="320"/>
        <end position="344"/>
    </location>
</feature>
<dbReference type="PANTHER" id="PTHR35342:SF5">
    <property type="entry name" value="TRICARBOXYLIC TRANSPORT PROTEIN"/>
    <property type="match status" value="1"/>
</dbReference>
<name>A0A7Z0K900_9MICC</name>
<accession>A0A7Z0K900</accession>
<feature type="transmembrane region" description="Helical" evidence="1">
    <location>
        <begin position="138"/>
        <end position="158"/>
    </location>
</feature>
<dbReference type="EMBL" id="JACCFY010000001">
    <property type="protein sequence ID" value="NYJ77223.1"/>
    <property type="molecule type" value="Genomic_DNA"/>
</dbReference>
<protein>
    <submittedName>
        <fullName evidence="3">Putative tricarboxylic transport membrane protein</fullName>
    </submittedName>
</protein>
<evidence type="ECO:0000313" key="4">
    <source>
        <dbReference type="Proteomes" id="UP000535437"/>
    </source>
</evidence>
<feature type="transmembrane region" description="Helical" evidence="1">
    <location>
        <begin position="356"/>
        <end position="383"/>
    </location>
</feature>
<feature type="domain" description="DUF112" evidence="2">
    <location>
        <begin position="20"/>
        <end position="439"/>
    </location>
</feature>
<feature type="transmembrane region" description="Helical" evidence="1">
    <location>
        <begin position="435"/>
        <end position="453"/>
    </location>
</feature>
<feature type="transmembrane region" description="Helical" evidence="1">
    <location>
        <begin position="390"/>
        <end position="406"/>
    </location>
</feature>
<evidence type="ECO:0000256" key="1">
    <source>
        <dbReference type="SAM" id="Phobius"/>
    </source>
</evidence>
<evidence type="ECO:0000313" key="3">
    <source>
        <dbReference type="EMBL" id="NYJ77223.1"/>
    </source>
</evidence>
<comment type="caution">
    <text evidence="3">The sequence shown here is derived from an EMBL/GenBank/DDBJ whole genome shotgun (WGS) entry which is preliminary data.</text>
</comment>
<dbReference type="PANTHER" id="PTHR35342">
    <property type="entry name" value="TRICARBOXYLIC TRANSPORT PROTEIN"/>
    <property type="match status" value="1"/>
</dbReference>
<feature type="transmembrane region" description="Helical" evidence="1">
    <location>
        <begin position="6"/>
        <end position="28"/>
    </location>
</feature>
<feature type="transmembrane region" description="Helical" evidence="1">
    <location>
        <begin position="412"/>
        <end position="428"/>
    </location>
</feature>
<feature type="transmembrane region" description="Helical" evidence="1">
    <location>
        <begin position="35"/>
        <end position="55"/>
    </location>
</feature>
<sequence length="512" mass="52817">MNAFEGFLYGLEIAVSPELLVAAFLGAFAGTLIGVLPGIGPVAGAAVVLPITFMYDPLVGMVLISAIYLASQFGGSITSVLVNIPGDAQSIVATFDGYPLAQKGRAGAAVGIMVGGSFIAGVLGILVVLLTIPIITPVALSFGPAEFFALTAGGLIALSRISGGSIASGLFPMAVGVALATVGTDAIHSYNRYTFGVIELATGISLAMLAVGLYGISEILYMVENRKLSTKGLSRIRVRDLTPTRAEVREASMPWLRGSLVGYGFGILPGPSATLATFGSYRVEQALGRGKGGFGTGRVAGLAGPEAANSGATVGSMVPALLLGLPFSATLAMMLAAMQVHGVAPGPLLIDRNPELFWSVIAALFVCNIMLVLINVPLVGLWIRVVRTPVYLLAPSILLLGAIGVYSVNTNLIDLRLMVLIGAAGYILRKANFSIASMLIGLVLGSLVEQYFLEGMAMGAGDPGYFLSTPTAIVLWSLVLLAVVAPVLSRAAARIRGGRIHHTETATSKGRS</sequence>
<gene>
    <name evidence="3" type="ORF">HNR09_000634</name>
</gene>
<dbReference type="AlphaFoldDB" id="A0A7Z0K900"/>
<keyword evidence="4" id="KW-1185">Reference proteome</keyword>
<dbReference type="RefSeq" id="WP_179540736.1">
    <property type="nucleotide sequence ID" value="NZ_BAAALL010000004.1"/>
</dbReference>
<keyword evidence="1" id="KW-0812">Transmembrane</keyword>
<feature type="transmembrane region" description="Helical" evidence="1">
    <location>
        <begin position="200"/>
        <end position="223"/>
    </location>
</feature>
<dbReference type="InterPro" id="IPR002823">
    <property type="entry name" value="DUF112_TM"/>
</dbReference>
<feature type="transmembrane region" description="Helical" evidence="1">
    <location>
        <begin position="106"/>
        <end position="132"/>
    </location>
</feature>
<feature type="transmembrane region" description="Helical" evidence="1">
    <location>
        <begin position="61"/>
        <end position="85"/>
    </location>
</feature>
<reference evidence="3 4" key="1">
    <citation type="submission" date="2020-07" db="EMBL/GenBank/DDBJ databases">
        <title>Sequencing the genomes of 1000 actinobacteria strains.</title>
        <authorList>
            <person name="Klenk H.-P."/>
        </authorList>
    </citation>
    <scope>NUCLEOTIDE SEQUENCE [LARGE SCALE GENOMIC DNA]</scope>
    <source>
        <strain evidence="3 4">DSM 15475</strain>
    </source>
</reference>